<evidence type="ECO:0000256" key="3">
    <source>
        <dbReference type="ARBA" id="ARBA00022630"/>
    </source>
</evidence>
<dbReference type="InterPro" id="IPR036188">
    <property type="entry name" value="FAD/NAD-bd_sf"/>
</dbReference>
<keyword evidence="3" id="KW-0285">Flavoprotein</keyword>
<evidence type="ECO:0000256" key="1">
    <source>
        <dbReference type="ARBA" id="ARBA00001974"/>
    </source>
</evidence>
<keyword evidence="11" id="KW-1185">Reference proteome</keyword>
<reference evidence="10" key="1">
    <citation type="submission" date="2013-08" db="EMBL/GenBank/DDBJ databases">
        <authorList>
            <person name="Durkin A.S."/>
            <person name="Haft D.R."/>
            <person name="McCorrison J."/>
            <person name="Torralba M."/>
            <person name="Gillis M."/>
            <person name="Haft D.H."/>
            <person name="Methe B."/>
            <person name="Sutton G."/>
            <person name="Nelson K.E."/>
        </authorList>
    </citation>
    <scope>NUCLEOTIDE SEQUENCE [LARGE SCALE GENOMIC DNA]</scope>
    <source>
        <strain evidence="10">F0233</strain>
    </source>
</reference>
<sequence>MHGWELPHGAEDRPLRTGVLVVGSGVAGLTTAWCLCRSGVPTTILTRASLSDSSTDWAQGGLAAVWSPEDSTRSHVADTLTAGAGLCEPGPVRALAAEAPEALR</sequence>
<dbReference type="Gene3D" id="3.50.50.60">
    <property type="entry name" value="FAD/NAD(P)-binding domain"/>
    <property type="match status" value="1"/>
</dbReference>
<keyword evidence="5" id="KW-0560">Oxidoreductase</keyword>
<dbReference type="RefSeq" id="WP_021797236.1">
    <property type="nucleotide sequence ID" value="NZ_ACVN02000141.1"/>
</dbReference>
<comment type="catalytic activity">
    <reaction evidence="8">
        <text>L-aspartate + O2 = iminosuccinate + H2O2</text>
        <dbReference type="Rhea" id="RHEA:25876"/>
        <dbReference type="ChEBI" id="CHEBI:15379"/>
        <dbReference type="ChEBI" id="CHEBI:16240"/>
        <dbReference type="ChEBI" id="CHEBI:29991"/>
        <dbReference type="ChEBI" id="CHEBI:77875"/>
        <dbReference type="EC" id="1.4.3.16"/>
    </reaction>
    <physiologicalReaction direction="left-to-right" evidence="8">
        <dbReference type="Rhea" id="RHEA:25877"/>
    </physiologicalReaction>
</comment>
<dbReference type="Pfam" id="PF00890">
    <property type="entry name" value="FAD_binding_2"/>
    <property type="match status" value="1"/>
</dbReference>
<comment type="cofactor">
    <cofactor evidence="1">
        <name>FAD</name>
        <dbReference type="ChEBI" id="CHEBI:57692"/>
    </cofactor>
</comment>
<evidence type="ECO:0000256" key="7">
    <source>
        <dbReference type="ARBA" id="ARBA00030386"/>
    </source>
</evidence>
<dbReference type="EMBL" id="ACVN02000141">
    <property type="protein sequence ID" value="ERK58190.1"/>
    <property type="molecule type" value="Genomic_DNA"/>
</dbReference>
<evidence type="ECO:0000256" key="4">
    <source>
        <dbReference type="ARBA" id="ARBA00022827"/>
    </source>
</evidence>
<evidence type="ECO:0000256" key="2">
    <source>
        <dbReference type="ARBA" id="ARBA00021901"/>
    </source>
</evidence>
<gene>
    <name evidence="10" type="ORF">HMPREF0682_2572</name>
</gene>
<feature type="domain" description="FAD-dependent oxidoreductase 2 FAD-binding" evidence="9">
    <location>
        <begin position="19"/>
        <end position="103"/>
    </location>
</feature>
<dbReference type="SUPFAM" id="SSF51905">
    <property type="entry name" value="FAD/NAD(P)-binding domain"/>
    <property type="match status" value="1"/>
</dbReference>
<dbReference type="PANTHER" id="PTHR42716">
    <property type="entry name" value="L-ASPARTATE OXIDASE"/>
    <property type="match status" value="1"/>
</dbReference>
<dbReference type="PANTHER" id="PTHR42716:SF2">
    <property type="entry name" value="L-ASPARTATE OXIDASE, CHLOROPLASTIC"/>
    <property type="match status" value="1"/>
</dbReference>
<dbReference type="GO" id="GO:0034628">
    <property type="term" value="P:'de novo' NAD+ biosynthetic process from L-aspartate"/>
    <property type="evidence" value="ECO:0007669"/>
    <property type="project" value="TreeGrafter"/>
</dbReference>
<feature type="non-terminal residue" evidence="10">
    <location>
        <position position="104"/>
    </location>
</feature>
<dbReference type="InterPro" id="IPR005288">
    <property type="entry name" value="NadB"/>
</dbReference>
<name>U2Q5Y5_9ACTN</name>
<dbReference type="AlphaFoldDB" id="U2Q5Y5"/>
<evidence type="ECO:0000256" key="5">
    <source>
        <dbReference type="ARBA" id="ARBA00023002"/>
    </source>
</evidence>
<dbReference type="GO" id="GO:0008734">
    <property type="term" value="F:L-aspartate oxidase activity"/>
    <property type="evidence" value="ECO:0007669"/>
    <property type="project" value="UniProtKB-EC"/>
</dbReference>
<evidence type="ECO:0000256" key="6">
    <source>
        <dbReference type="ARBA" id="ARBA00029426"/>
    </source>
</evidence>
<evidence type="ECO:0000259" key="9">
    <source>
        <dbReference type="Pfam" id="PF00890"/>
    </source>
</evidence>
<evidence type="ECO:0000313" key="10">
    <source>
        <dbReference type="EMBL" id="ERK58190.1"/>
    </source>
</evidence>
<proteinExistence type="predicted"/>
<organism evidence="10 11">
    <name type="scientific">Propionibacterium acidifaciens F0233</name>
    <dbReference type="NCBI Taxonomy" id="553198"/>
    <lineage>
        <taxon>Bacteria</taxon>
        <taxon>Bacillati</taxon>
        <taxon>Actinomycetota</taxon>
        <taxon>Actinomycetes</taxon>
        <taxon>Propionibacteriales</taxon>
        <taxon>Propionibacteriaceae</taxon>
        <taxon>Propionibacterium</taxon>
    </lineage>
</organism>
<keyword evidence="4" id="KW-0274">FAD</keyword>
<evidence type="ECO:0000256" key="8">
    <source>
        <dbReference type="ARBA" id="ARBA00048305"/>
    </source>
</evidence>
<accession>U2Q5Y5</accession>
<protein>
    <recommendedName>
        <fullName evidence="2">L-aspartate oxidase</fullName>
    </recommendedName>
    <alternativeName>
        <fullName evidence="7">Quinolinate synthase B</fullName>
    </alternativeName>
</protein>
<dbReference type="Proteomes" id="UP000017052">
    <property type="component" value="Unassembled WGS sequence"/>
</dbReference>
<comment type="function">
    <text evidence="6">Catalyzes the oxidation of L-aspartate to iminoaspartate, the first step in the de novo biosynthesis of NAD(+).</text>
</comment>
<dbReference type="InterPro" id="IPR003953">
    <property type="entry name" value="FAD-dep_OxRdtase_2_FAD-bd"/>
</dbReference>
<evidence type="ECO:0000313" key="11">
    <source>
        <dbReference type="Proteomes" id="UP000017052"/>
    </source>
</evidence>
<comment type="caution">
    <text evidence="10">The sequence shown here is derived from an EMBL/GenBank/DDBJ whole genome shotgun (WGS) entry which is preliminary data.</text>
</comment>